<protein>
    <submittedName>
        <fullName evidence="2">DUF3343 domain-containing protein</fullName>
    </submittedName>
</protein>
<evidence type="ECO:0000313" key="3">
    <source>
        <dbReference type="Proteomes" id="UP000473885"/>
    </source>
</evidence>
<name>A0A6M0RCK7_9CLOT</name>
<dbReference type="EMBL" id="SXDP01000015">
    <property type="protein sequence ID" value="NEZ47902.1"/>
    <property type="molecule type" value="Genomic_DNA"/>
</dbReference>
<accession>A0A6M0RCK7</accession>
<comment type="caution">
    <text evidence="2">The sequence shown here is derived from an EMBL/GenBank/DDBJ whole genome shotgun (WGS) entry which is preliminary data.</text>
</comment>
<keyword evidence="3" id="KW-1185">Reference proteome</keyword>
<dbReference type="Proteomes" id="UP000473885">
    <property type="component" value="Unassembled WGS sequence"/>
</dbReference>
<proteinExistence type="predicted"/>
<dbReference type="RefSeq" id="WP_163249803.1">
    <property type="nucleotide sequence ID" value="NZ_SXDP01000015.1"/>
</dbReference>
<dbReference type="AlphaFoldDB" id="A0A6M0RCK7"/>
<evidence type="ECO:0000313" key="2">
    <source>
        <dbReference type="EMBL" id="NEZ47902.1"/>
    </source>
</evidence>
<sequence>MNNICIAVFNSSSNSIHMFKILKDQRLKVELMSTPCTIASSCSRAIKFSLNDLELVIKVIEEYKINIKGIYEKVYSGNRFFYKKVY</sequence>
<dbReference type="Pfam" id="PF11823">
    <property type="entry name" value="Se_S_carrier"/>
    <property type="match status" value="1"/>
</dbReference>
<organism evidence="2 3">
    <name type="scientific">Clostridium niameyense</name>
    <dbReference type="NCBI Taxonomy" id="1622073"/>
    <lineage>
        <taxon>Bacteria</taxon>
        <taxon>Bacillati</taxon>
        <taxon>Bacillota</taxon>
        <taxon>Clostridia</taxon>
        <taxon>Eubacteriales</taxon>
        <taxon>Clostridiaceae</taxon>
        <taxon>Clostridium</taxon>
    </lineage>
</organism>
<dbReference type="InterPro" id="IPR021778">
    <property type="entry name" value="Se/S_carrier-like"/>
</dbReference>
<feature type="domain" description="Putative Se/S carrier protein-like" evidence="1">
    <location>
        <begin position="5"/>
        <end position="72"/>
    </location>
</feature>
<reference evidence="2 3" key="1">
    <citation type="submission" date="2019-04" db="EMBL/GenBank/DDBJ databases">
        <title>Genome sequencing of Clostridium botulinum Groups I-IV and Clostridium butyricum.</title>
        <authorList>
            <person name="Brunt J."/>
            <person name="Van Vliet A.H.M."/>
            <person name="Stringer S.C."/>
            <person name="Carter A.T."/>
            <person name="Peck M.W."/>
        </authorList>
    </citation>
    <scope>NUCLEOTIDE SEQUENCE [LARGE SCALE GENOMIC DNA]</scope>
    <source>
        <strain evidence="2 3">IFR 18/094</strain>
    </source>
</reference>
<evidence type="ECO:0000259" key="1">
    <source>
        <dbReference type="Pfam" id="PF11823"/>
    </source>
</evidence>
<gene>
    <name evidence="2" type="ORF">FDF74_11995</name>
</gene>